<dbReference type="NCBIfam" id="TIGR03167">
    <property type="entry name" value="tRNA_sel_U_synt"/>
    <property type="match status" value="1"/>
</dbReference>
<sequence>MTSSPLGALPLVNDYRQLLLDGTPMIDVRAPIEFASGALPNAVNLPLISDDERHQVGICYKEQGQQAAIDLGHQLVQGDVKAQRIEAWQSFMAANPNAVLYCARGGLRSQLSQEWLAEAGIQCPKVTGGYKSLRGFLFNYLNDYCLQDHPLNKDRNPEKFIILSGMTGTGKTDIMLQLETGINLEGAANHKGSSFGRPLNGQPAQIDVENRIALDLLKIEKNHPGKTVILEDESRNIGARHLPPCLADLMAQSPIVVIELPLEERIDRLWQEYVIERYNNTLAYHGDRGEEEFSQYLVDSLLRVKRRLGGKRTQEILALMESAIALQHTDEFASHRQWLNALTVDYYDPMYSYQLSKKQERVLFRGDRTEVMEWLGRR</sequence>
<dbReference type="PANTHER" id="PTHR30401">
    <property type="entry name" value="TRNA 2-SELENOURIDINE SYNTHASE"/>
    <property type="match status" value="1"/>
</dbReference>
<dbReference type="EC" id="2.9.1.3" evidence="2"/>
<dbReference type="PROSITE" id="PS50206">
    <property type="entry name" value="RHODANESE_3"/>
    <property type="match status" value="1"/>
</dbReference>
<evidence type="ECO:0000313" key="4">
    <source>
        <dbReference type="EMBL" id="UVW34690.1"/>
    </source>
</evidence>
<evidence type="ECO:0000256" key="2">
    <source>
        <dbReference type="HAMAP-Rule" id="MF_01622"/>
    </source>
</evidence>
<dbReference type="SUPFAM" id="SSF52540">
    <property type="entry name" value="P-loop containing nucleoside triphosphate hydrolases"/>
    <property type="match status" value="1"/>
</dbReference>
<name>A0ABY5TLF9_9GAMM</name>
<keyword evidence="2 4" id="KW-0808">Transferase</keyword>
<dbReference type="CDD" id="cd01520">
    <property type="entry name" value="RHOD_YbbB"/>
    <property type="match status" value="1"/>
</dbReference>
<evidence type="ECO:0000259" key="3">
    <source>
        <dbReference type="PROSITE" id="PS50206"/>
    </source>
</evidence>
<proteinExistence type="inferred from homology"/>
<dbReference type="HAMAP" id="MF_01622">
    <property type="entry name" value="tRNA_sel_U_synth"/>
    <property type="match status" value="1"/>
</dbReference>
<comment type="catalytic activity">
    <reaction evidence="2">
        <text>5-methylaminomethyl-2-thiouridine(34) in tRNA + (2E)-geranyl diphosphate = 5-methylaminomethyl-S-(2E)-geranyl-thiouridine(34) in tRNA + diphosphate</text>
        <dbReference type="Rhea" id="RHEA:14085"/>
        <dbReference type="Rhea" id="RHEA-COMP:10195"/>
        <dbReference type="Rhea" id="RHEA-COMP:14654"/>
        <dbReference type="ChEBI" id="CHEBI:33019"/>
        <dbReference type="ChEBI" id="CHEBI:58057"/>
        <dbReference type="ChEBI" id="CHEBI:74455"/>
        <dbReference type="ChEBI" id="CHEBI:140632"/>
    </reaction>
</comment>
<dbReference type="InterPro" id="IPR017582">
    <property type="entry name" value="SelU"/>
</dbReference>
<comment type="catalytic activity">
    <reaction evidence="2">
        <text>5-methylaminomethyl-S-(2E)-geranyl-thiouridine(34) in tRNA + selenophosphate + H(+) = 5-methylaminomethyl-2-(Se-phospho)selenouridine(34) in tRNA + (2E)-thiogeraniol</text>
        <dbReference type="Rhea" id="RHEA:60172"/>
        <dbReference type="Rhea" id="RHEA-COMP:14654"/>
        <dbReference type="Rhea" id="RHEA-COMP:15523"/>
        <dbReference type="ChEBI" id="CHEBI:15378"/>
        <dbReference type="ChEBI" id="CHEBI:16144"/>
        <dbReference type="ChEBI" id="CHEBI:140632"/>
        <dbReference type="ChEBI" id="CHEBI:143702"/>
        <dbReference type="ChEBI" id="CHEBI:143703"/>
    </reaction>
</comment>
<gene>
    <name evidence="4" type="primary">mnmH</name>
    <name evidence="2" type="synonym">selU</name>
    <name evidence="4" type="ORF">NYF23_11810</name>
</gene>
<keyword evidence="5" id="KW-1185">Reference proteome</keyword>
<dbReference type="GO" id="GO:0016740">
    <property type="term" value="F:transferase activity"/>
    <property type="evidence" value="ECO:0007669"/>
    <property type="project" value="UniProtKB-KW"/>
</dbReference>
<protein>
    <recommendedName>
        <fullName evidence="2">tRNA 2-selenouridine synthase</fullName>
        <ecNumber evidence="2">2.9.1.3</ecNumber>
    </recommendedName>
</protein>
<comment type="subunit">
    <text evidence="2">Monomer.</text>
</comment>
<comment type="similarity">
    <text evidence="2">Belongs to the SelU family.</text>
</comment>
<dbReference type="SMART" id="SM00450">
    <property type="entry name" value="RHOD"/>
    <property type="match status" value="1"/>
</dbReference>
<dbReference type="Proteomes" id="UP001059934">
    <property type="component" value="Chromosome"/>
</dbReference>
<evidence type="ECO:0000313" key="5">
    <source>
        <dbReference type="Proteomes" id="UP001059934"/>
    </source>
</evidence>
<dbReference type="Pfam" id="PF26341">
    <property type="entry name" value="AAA_SelU"/>
    <property type="match status" value="1"/>
</dbReference>
<dbReference type="InterPro" id="IPR001763">
    <property type="entry name" value="Rhodanese-like_dom"/>
</dbReference>
<reference evidence="4" key="1">
    <citation type="submission" date="2022-08" db="EMBL/GenBank/DDBJ databases">
        <title>Catabolic pathway analysis in culturable SAR92 clade bacteria reveals their overlooked roles in DMSP degradation in coastal seas.</title>
        <authorList>
            <person name="He X."/>
            <person name="Zhang X."/>
            <person name="Zhang Y."/>
        </authorList>
    </citation>
    <scope>NUCLEOTIDE SEQUENCE</scope>
    <source>
        <strain evidence="4">H455</strain>
    </source>
</reference>
<dbReference type="SUPFAM" id="SSF52821">
    <property type="entry name" value="Rhodanese/Cell cycle control phosphatase"/>
    <property type="match status" value="1"/>
</dbReference>
<feature type="active site" description="S-selanylcysteine intermediate" evidence="2">
    <location>
        <position position="102"/>
    </location>
</feature>
<dbReference type="EMBL" id="CP103416">
    <property type="protein sequence ID" value="UVW34690.1"/>
    <property type="molecule type" value="Genomic_DNA"/>
</dbReference>
<dbReference type="Gene3D" id="3.40.250.10">
    <property type="entry name" value="Rhodanese-like domain"/>
    <property type="match status" value="1"/>
</dbReference>
<comment type="function">
    <text evidence="2">Involved in the post-transcriptional modification of the uridine at the wobble position (U34) of tRNA(Lys), tRNA(Glu) and tRNA(Gln). Catalyzes the conversion of 2-thiouridine (S2U-RNA) to 2-selenouridine (Se2U-RNA). Acts in a two-step process involving geranylation of 2-thiouridine (S2U) to S-geranyl-2-thiouridine (geS2U) and subsequent selenation of the latter derivative to 2-selenouridine (Se2U) in the tRNA chain.</text>
</comment>
<comment type="catalytic activity">
    <reaction evidence="2">
        <text>5-methylaminomethyl-2-thiouridine(34) in tRNA + selenophosphate + (2E)-geranyl diphosphate + H2O + H(+) = 5-methylaminomethyl-2-selenouridine(34) in tRNA + (2E)-thiogeraniol + phosphate + diphosphate</text>
        <dbReference type="Rhea" id="RHEA:42716"/>
        <dbReference type="Rhea" id="RHEA-COMP:10195"/>
        <dbReference type="Rhea" id="RHEA-COMP:10196"/>
        <dbReference type="ChEBI" id="CHEBI:15377"/>
        <dbReference type="ChEBI" id="CHEBI:15378"/>
        <dbReference type="ChEBI" id="CHEBI:16144"/>
        <dbReference type="ChEBI" id="CHEBI:33019"/>
        <dbReference type="ChEBI" id="CHEBI:43474"/>
        <dbReference type="ChEBI" id="CHEBI:58057"/>
        <dbReference type="ChEBI" id="CHEBI:74455"/>
        <dbReference type="ChEBI" id="CHEBI:82743"/>
        <dbReference type="ChEBI" id="CHEBI:143703"/>
        <dbReference type="EC" id="2.9.1.3"/>
    </reaction>
</comment>
<dbReference type="InterPro" id="IPR036873">
    <property type="entry name" value="Rhodanese-like_dom_sf"/>
</dbReference>
<accession>A0ABY5TLF9</accession>
<keyword evidence="1 2" id="KW-0711">Selenium</keyword>
<dbReference type="NCBIfam" id="NF008751">
    <property type="entry name" value="PRK11784.1-3"/>
    <property type="match status" value="1"/>
</dbReference>
<evidence type="ECO:0000256" key="1">
    <source>
        <dbReference type="ARBA" id="ARBA00023266"/>
    </source>
</evidence>
<feature type="domain" description="Rhodanese" evidence="3">
    <location>
        <begin position="19"/>
        <end position="142"/>
    </location>
</feature>
<dbReference type="PANTHER" id="PTHR30401:SF0">
    <property type="entry name" value="TRNA 2-SELENOURIDINE SYNTHASE"/>
    <property type="match status" value="1"/>
</dbReference>
<dbReference type="InterPro" id="IPR027417">
    <property type="entry name" value="P-loop_NTPase"/>
</dbReference>
<dbReference type="InterPro" id="IPR058840">
    <property type="entry name" value="AAA_SelU"/>
</dbReference>
<dbReference type="Pfam" id="PF00581">
    <property type="entry name" value="Rhodanese"/>
    <property type="match status" value="1"/>
</dbReference>
<organism evidence="4 5">
    <name type="scientific">SAR92 clade bacterium H455</name>
    <dbReference type="NCBI Taxonomy" id="2974818"/>
    <lineage>
        <taxon>Bacteria</taxon>
        <taxon>Pseudomonadati</taxon>
        <taxon>Pseudomonadota</taxon>
        <taxon>Gammaproteobacteria</taxon>
        <taxon>Cellvibrionales</taxon>
        <taxon>Porticoccaceae</taxon>
        <taxon>SAR92 clade</taxon>
    </lineage>
</organism>
<comment type="catalytic activity">
    <reaction evidence="2">
        <text>5-methylaminomethyl-2-(Se-phospho)selenouridine(34) in tRNA + H2O = 5-methylaminomethyl-2-selenouridine(34) in tRNA + phosphate</text>
        <dbReference type="Rhea" id="RHEA:60176"/>
        <dbReference type="Rhea" id="RHEA-COMP:10196"/>
        <dbReference type="Rhea" id="RHEA-COMP:15523"/>
        <dbReference type="ChEBI" id="CHEBI:15377"/>
        <dbReference type="ChEBI" id="CHEBI:43474"/>
        <dbReference type="ChEBI" id="CHEBI:82743"/>
        <dbReference type="ChEBI" id="CHEBI:143702"/>
    </reaction>
</comment>